<evidence type="ECO:0000259" key="6">
    <source>
        <dbReference type="PROSITE" id="PS51462"/>
    </source>
</evidence>
<protein>
    <recommendedName>
        <fullName evidence="6">Nudix hydrolase domain-containing protein</fullName>
    </recommendedName>
</protein>
<dbReference type="GO" id="GO:0016818">
    <property type="term" value="F:hydrolase activity, acting on acid anhydrides, in phosphorus-containing anhydrides"/>
    <property type="evidence" value="ECO:0007669"/>
    <property type="project" value="TreeGrafter"/>
</dbReference>
<comment type="cofactor">
    <cofactor evidence="1">
        <name>Mg(2+)</name>
        <dbReference type="ChEBI" id="CHEBI:18420"/>
    </cofactor>
</comment>
<feature type="domain" description="Nudix hydrolase" evidence="6">
    <location>
        <begin position="1"/>
        <end position="136"/>
    </location>
</feature>
<name>X0SKJ9_9ZZZZ</name>
<dbReference type="InterPro" id="IPR015797">
    <property type="entry name" value="NUDIX_hydrolase-like_dom_sf"/>
</dbReference>
<sequence length="139" mass="15935">MDKFVVGFAFTEDGNSVLLIKKNRPEWQAGCLNGVGGKIEGGETPDQAMIRECLEETGLYLDWSCRGLMKGKNNDGAIFQCHIFYAHDNGIENFQQMEDEILNIYPTNLLWMREKVDNLRFLIPYGCHNDSKPFMTLTY</sequence>
<keyword evidence="3" id="KW-0479">Metal-binding</keyword>
<dbReference type="Gene3D" id="3.90.79.10">
    <property type="entry name" value="Nucleoside Triphosphate Pyrophosphohydrolase"/>
    <property type="match status" value="1"/>
</dbReference>
<evidence type="ECO:0000256" key="2">
    <source>
        <dbReference type="ARBA" id="ARBA00005582"/>
    </source>
</evidence>
<dbReference type="Pfam" id="PF00293">
    <property type="entry name" value="NUDIX"/>
    <property type="match status" value="1"/>
</dbReference>
<proteinExistence type="inferred from homology"/>
<evidence type="ECO:0000256" key="5">
    <source>
        <dbReference type="ARBA" id="ARBA00022842"/>
    </source>
</evidence>
<dbReference type="AlphaFoldDB" id="X0SKJ9"/>
<gene>
    <name evidence="7" type="ORF">S01H1_16400</name>
</gene>
<dbReference type="GO" id="GO:0005737">
    <property type="term" value="C:cytoplasm"/>
    <property type="evidence" value="ECO:0007669"/>
    <property type="project" value="TreeGrafter"/>
</dbReference>
<dbReference type="InterPro" id="IPR000086">
    <property type="entry name" value="NUDIX_hydrolase_dom"/>
</dbReference>
<comment type="caution">
    <text evidence="7">The sequence shown here is derived from an EMBL/GenBank/DDBJ whole genome shotgun (WGS) entry which is preliminary data.</text>
</comment>
<evidence type="ECO:0000256" key="1">
    <source>
        <dbReference type="ARBA" id="ARBA00001946"/>
    </source>
</evidence>
<dbReference type="PANTHER" id="PTHR43758">
    <property type="entry name" value="7,8-DIHYDRO-8-OXOGUANINE TRIPHOSPHATASE"/>
    <property type="match status" value="1"/>
</dbReference>
<evidence type="ECO:0000256" key="4">
    <source>
        <dbReference type="ARBA" id="ARBA00022801"/>
    </source>
</evidence>
<evidence type="ECO:0000256" key="3">
    <source>
        <dbReference type="ARBA" id="ARBA00022723"/>
    </source>
</evidence>
<reference evidence="7" key="1">
    <citation type="journal article" date="2014" name="Front. Microbiol.">
        <title>High frequency of phylogenetically diverse reductive dehalogenase-homologous genes in deep subseafloor sedimentary metagenomes.</title>
        <authorList>
            <person name="Kawai M."/>
            <person name="Futagami T."/>
            <person name="Toyoda A."/>
            <person name="Takaki Y."/>
            <person name="Nishi S."/>
            <person name="Hori S."/>
            <person name="Arai W."/>
            <person name="Tsubouchi T."/>
            <person name="Morono Y."/>
            <person name="Uchiyama I."/>
            <person name="Ito T."/>
            <person name="Fujiyama A."/>
            <person name="Inagaki F."/>
            <person name="Takami H."/>
        </authorList>
    </citation>
    <scope>NUCLEOTIDE SEQUENCE</scope>
    <source>
        <strain evidence="7">Expedition CK06-06</strain>
    </source>
</reference>
<dbReference type="EMBL" id="BARS01008628">
    <property type="protein sequence ID" value="GAF81529.1"/>
    <property type="molecule type" value="Genomic_DNA"/>
</dbReference>
<dbReference type="PANTHER" id="PTHR43758:SF2">
    <property type="entry name" value="OXIDIZED PURINE NUCLEOSIDE TRIPHOSPHATE HYDROLASE"/>
    <property type="match status" value="1"/>
</dbReference>
<dbReference type="PROSITE" id="PS51462">
    <property type="entry name" value="NUDIX"/>
    <property type="match status" value="1"/>
</dbReference>
<keyword evidence="5" id="KW-0460">Magnesium</keyword>
<comment type="similarity">
    <text evidence="2">Belongs to the Nudix hydrolase family.</text>
</comment>
<keyword evidence="4" id="KW-0378">Hydrolase</keyword>
<dbReference type="SUPFAM" id="SSF55811">
    <property type="entry name" value="Nudix"/>
    <property type="match status" value="1"/>
</dbReference>
<evidence type="ECO:0000313" key="7">
    <source>
        <dbReference type="EMBL" id="GAF81529.1"/>
    </source>
</evidence>
<accession>X0SKJ9</accession>
<dbReference type="GO" id="GO:0046872">
    <property type="term" value="F:metal ion binding"/>
    <property type="evidence" value="ECO:0007669"/>
    <property type="project" value="UniProtKB-KW"/>
</dbReference>
<organism evidence="7">
    <name type="scientific">marine sediment metagenome</name>
    <dbReference type="NCBI Taxonomy" id="412755"/>
    <lineage>
        <taxon>unclassified sequences</taxon>
        <taxon>metagenomes</taxon>
        <taxon>ecological metagenomes</taxon>
    </lineage>
</organism>